<evidence type="ECO:0000256" key="1">
    <source>
        <dbReference type="ARBA" id="ARBA00023157"/>
    </source>
</evidence>
<feature type="chain" id="PRO_5029848196" description="C-type lectin domain-containing protein" evidence="2">
    <location>
        <begin position="27"/>
        <end position="289"/>
    </location>
</feature>
<protein>
    <recommendedName>
        <fullName evidence="3">C-type lectin domain-containing protein</fullName>
    </recommendedName>
</protein>
<reference evidence="4 5" key="1">
    <citation type="submission" date="2020-03" db="EMBL/GenBank/DDBJ databases">
        <title>Dissostichus mawsoni Genome sequencing and assembly.</title>
        <authorList>
            <person name="Park H."/>
        </authorList>
    </citation>
    <scope>NUCLEOTIDE SEQUENCE [LARGE SCALE GENOMIC DNA]</scope>
    <source>
        <strain evidence="4">DM0001</strain>
        <tissue evidence="4">Muscle</tissue>
    </source>
</reference>
<organism evidence="4 5">
    <name type="scientific">Dissostichus mawsoni</name>
    <name type="common">Antarctic cod</name>
    <dbReference type="NCBI Taxonomy" id="36200"/>
    <lineage>
        <taxon>Eukaryota</taxon>
        <taxon>Metazoa</taxon>
        <taxon>Chordata</taxon>
        <taxon>Craniata</taxon>
        <taxon>Vertebrata</taxon>
        <taxon>Euteleostomi</taxon>
        <taxon>Actinopterygii</taxon>
        <taxon>Neopterygii</taxon>
        <taxon>Teleostei</taxon>
        <taxon>Neoteleostei</taxon>
        <taxon>Acanthomorphata</taxon>
        <taxon>Eupercaria</taxon>
        <taxon>Perciformes</taxon>
        <taxon>Notothenioidei</taxon>
        <taxon>Nototheniidae</taxon>
        <taxon>Dissostichus</taxon>
    </lineage>
</organism>
<feature type="domain" description="C-type lectin" evidence="3">
    <location>
        <begin position="198"/>
        <end position="284"/>
    </location>
</feature>
<evidence type="ECO:0000313" key="4">
    <source>
        <dbReference type="EMBL" id="KAF3833777.1"/>
    </source>
</evidence>
<dbReference type="Pfam" id="PF00059">
    <property type="entry name" value="Lectin_C"/>
    <property type="match status" value="2"/>
</dbReference>
<dbReference type="Proteomes" id="UP000518266">
    <property type="component" value="Unassembled WGS sequence"/>
</dbReference>
<dbReference type="InterPro" id="IPR001304">
    <property type="entry name" value="C-type_lectin-like"/>
</dbReference>
<dbReference type="AlphaFoldDB" id="A0A7J5XAX6"/>
<proteinExistence type="predicted"/>
<feature type="domain" description="C-type lectin" evidence="3">
    <location>
        <begin position="50"/>
        <end position="150"/>
    </location>
</feature>
<dbReference type="InterPro" id="IPR016187">
    <property type="entry name" value="CTDL_fold"/>
</dbReference>
<dbReference type="PROSITE" id="PS00615">
    <property type="entry name" value="C_TYPE_LECTIN_1"/>
    <property type="match status" value="1"/>
</dbReference>
<evidence type="ECO:0000259" key="3">
    <source>
        <dbReference type="PROSITE" id="PS50041"/>
    </source>
</evidence>
<evidence type="ECO:0000256" key="2">
    <source>
        <dbReference type="SAM" id="SignalP"/>
    </source>
</evidence>
<comment type="caution">
    <text evidence="4">The sequence shown here is derived from an EMBL/GenBank/DDBJ whole genome shotgun (WGS) entry which is preliminary data.</text>
</comment>
<accession>A0A7J5XAX6</accession>
<dbReference type="PANTHER" id="PTHR22803">
    <property type="entry name" value="MANNOSE, PHOSPHOLIPASE, LECTIN RECEPTOR RELATED"/>
    <property type="match status" value="1"/>
</dbReference>
<feature type="signal peptide" evidence="2">
    <location>
        <begin position="1"/>
        <end position="26"/>
    </location>
</feature>
<dbReference type="OrthoDB" id="418245at2759"/>
<dbReference type="EMBL" id="JAAKFY010000026">
    <property type="protein sequence ID" value="KAF3833777.1"/>
    <property type="molecule type" value="Genomic_DNA"/>
</dbReference>
<evidence type="ECO:0000313" key="5">
    <source>
        <dbReference type="Proteomes" id="UP000518266"/>
    </source>
</evidence>
<sequence>MSHVLILIPQDIIMLLFLFLLGLTLGAVSPSDDPLVKLQRGSCRPFWFSFNNRCYKYIATDMDWSDAEFNCVSEGANLVSIHSQGEENFVKSLIKNFDPAEGYTWIGLSDTQKDGRWMWSDGCAVKFFTWSSGEPSNYGGYEDCVHTNYGDGDIIMLVFLFLLGLALGAVSPSEELVVEPQQNSCPMFWTLFNGRCYNQEEENFVKTLIKSFDPAEGYTWIGLSDVHKEGRWMWSDGSAAKFFFWDAGQPDNHRGLEDCGHTNFGSVNKWNDFPCSNTHSSVCASRITC</sequence>
<dbReference type="Gene3D" id="3.10.100.10">
    <property type="entry name" value="Mannose-Binding Protein A, subunit A"/>
    <property type="match status" value="2"/>
</dbReference>
<dbReference type="PROSITE" id="PS50041">
    <property type="entry name" value="C_TYPE_LECTIN_2"/>
    <property type="match status" value="2"/>
</dbReference>
<dbReference type="InterPro" id="IPR018378">
    <property type="entry name" value="C-type_lectin_CS"/>
</dbReference>
<feature type="non-terminal residue" evidence="4">
    <location>
        <position position="1"/>
    </location>
</feature>
<gene>
    <name evidence="4" type="ORF">F7725_024981</name>
</gene>
<dbReference type="InterPro" id="IPR050111">
    <property type="entry name" value="C-type_lectin/snaclec_domain"/>
</dbReference>
<keyword evidence="2" id="KW-0732">Signal</keyword>
<name>A0A7J5XAX6_DISMA</name>
<dbReference type="InterPro" id="IPR016186">
    <property type="entry name" value="C-type_lectin-like/link_sf"/>
</dbReference>
<keyword evidence="1" id="KW-1015">Disulfide bond</keyword>
<dbReference type="PRINTS" id="PR01504">
    <property type="entry name" value="PNCREATITSAP"/>
</dbReference>
<dbReference type="SUPFAM" id="SSF56436">
    <property type="entry name" value="C-type lectin-like"/>
    <property type="match status" value="2"/>
</dbReference>
<keyword evidence="5" id="KW-1185">Reference proteome</keyword>
<dbReference type="SMART" id="SM00034">
    <property type="entry name" value="CLECT"/>
    <property type="match status" value="2"/>
</dbReference>